<dbReference type="AlphaFoldDB" id="A0A3B4Z3A5"/>
<dbReference type="GO" id="GO:0000785">
    <property type="term" value="C:chromatin"/>
    <property type="evidence" value="ECO:0007669"/>
    <property type="project" value="TreeGrafter"/>
</dbReference>
<dbReference type="InterPro" id="IPR008967">
    <property type="entry name" value="p53-like_TF_DNA-bd_sf"/>
</dbReference>
<protein>
    <recommendedName>
        <fullName evidence="8">T-box domain-containing protein</fullName>
    </recommendedName>
</protein>
<feature type="region of interest" description="Disordered" evidence="7">
    <location>
        <begin position="243"/>
        <end position="271"/>
    </location>
</feature>
<dbReference type="GO" id="GO:0001708">
    <property type="term" value="P:cell fate specification"/>
    <property type="evidence" value="ECO:0007669"/>
    <property type="project" value="TreeGrafter"/>
</dbReference>
<evidence type="ECO:0000256" key="1">
    <source>
        <dbReference type="ARBA" id="ARBA00022473"/>
    </source>
</evidence>
<keyword evidence="5 6" id="KW-0539">Nucleus</keyword>
<comment type="subcellular location">
    <subcellularLocation>
        <location evidence="6">Nucleus</location>
    </subcellularLocation>
</comment>
<evidence type="ECO:0000256" key="3">
    <source>
        <dbReference type="ARBA" id="ARBA00023125"/>
    </source>
</evidence>
<dbReference type="GO" id="GO:0045893">
    <property type="term" value="P:positive regulation of DNA-templated transcription"/>
    <property type="evidence" value="ECO:0007669"/>
    <property type="project" value="InterPro"/>
</dbReference>
<keyword evidence="3 6" id="KW-0238">DNA-binding</keyword>
<feature type="compositionally biased region" description="Low complexity" evidence="7">
    <location>
        <begin position="319"/>
        <end position="328"/>
    </location>
</feature>
<dbReference type="PANTHER" id="PTHR11267">
    <property type="entry name" value="T-BOX PROTEIN-RELATED"/>
    <property type="match status" value="1"/>
</dbReference>
<reference evidence="9" key="1">
    <citation type="submission" date="2023-09" db="UniProtKB">
        <authorList>
            <consortium name="Ensembl"/>
        </authorList>
    </citation>
    <scope>IDENTIFICATION</scope>
</reference>
<keyword evidence="2" id="KW-0805">Transcription regulation</keyword>
<evidence type="ECO:0000256" key="5">
    <source>
        <dbReference type="ARBA" id="ARBA00023242"/>
    </source>
</evidence>
<sequence>MRSGCAACTLRVGAPWRGSALGLHLPLRVCARRDPARPRPGVSVTLENNSVWKQFYGCGTEMILTKPGRRMFPYCRYRLAGLDPDQQYSLVLSIVPSGQFRYRWSATKWEVHGPAEHQGQGLIRAFPHHYSPCRGSEWMNGLVSFYKLKLTNNAQDQDGHIILHSMHRYIPRLHVIPVLDGAKPTAEQPVVMGPESMTFTFPQTEFMAVTTYQNFRITQLKINHNPFAKGFREDGHNPRLQRVSAEAQPAVKTEPQAPVLKPAAEPSEDKQDAVDLRYDGFDFTFFLLLSSLDPSKPIDLQYLGVRLPPPPPPPPNPPEQNSAAAPSPGGESNRSLAFCACSILRPLNWAFVDTEMCHFQLSSAQHAACCG</sequence>
<dbReference type="GO" id="GO:0000981">
    <property type="term" value="F:DNA-binding transcription factor activity, RNA polymerase II-specific"/>
    <property type="evidence" value="ECO:0007669"/>
    <property type="project" value="TreeGrafter"/>
</dbReference>
<evidence type="ECO:0000256" key="4">
    <source>
        <dbReference type="ARBA" id="ARBA00023163"/>
    </source>
</evidence>
<dbReference type="PROSITE" id="PS50252">
    <property type="entry name" value="TBOX_3"/>
    <property type="match status" value="1"/>
</dbReference>
<keyword evidence="1" id="KW-0217">Developmental protein</keyword>
<evidence type="ECO:0000256" key="6">
    <source>
        <dbReference type="PROSITE-ProRule" id="PRU00201"/>
    </source>
</evidence>
<feature type="region of interest" description="Disordered" evidence="7">
    <location>
        <begin position="303"/>
        <end position="329"/>
    </location>
</feature>
<accession>A0A3B4Z3A5</accession>
<comment type="caution">
    <text evidence="6">Lacks conserved residue(s) required for the propagation of feature annotation.</text>
</comment>
<dbReference type="GO" id="GO:0000978">
    <property type="term" value="F:RNA polymerase II cis-regulatory region sequence-specific DNA binding"/>
    <property type="evidence" value="ECO:0007669"/>
    <property type="project" value="InterPro"/>
</dbReference>
<dbReference type="GO" id="GO:0005634">
    <property type="term" value="C:nucleus"/>
    <property type="evidence" value="ECO:0007669"/>
    <property type="project" value="UniProtKB-SubCell"/>
</dbReference>
<name>A0A3B4Z3A5_9TELE</name>
<dbReference type="InterPro" id="IPR036960">
    <property type="entry name" value="T-box_sf"/>
</dbReference>
<proteinExistence type="predicted"/>
<dbReference type="SMART" id="SM00425">
    <property type="entry name" value="TBOX"/>
    <property type="match status" value="1"/>
</dbReference>
<keyword evidence="4" id="KW-0804">Transcription</keyword>
<dbReference type="STRING" id="144197.ENSSPAP00000001159"/>
<evidence type="ECO:0000256" key="2">
    <source>
        <dbReference type="ARBA" id="ARBA00023015"/>
    </source>
</evidence>
<dbReference type="Gene3D" id="2.60.40.820">
    <property type="entry name" value="Transcription factor, T-box"/>
    <property type="match status" value="1"/>
</dbReference>
<dbReference type="Pfam" id="PF00907">
    <property type="entry name" value="T-box"/>
    <property type="match status" value="1"/>
</dbReference>
<dbReference type="CDD" id="cd20195">
    <property type="entry name" value="T-box_MGA-like"/>
    <property type="match status" value="1"/>
</dbReference>
<evidence type="ECO:0000256" key="7">
    <source>
        <dbReference type="SAM" id="MobiDB-lite"/>
    </source>
</evidence>
<dbReference type="GeneTree" id="ENSGT00940000156269"/>
<dbReference type="PANTHER" id="PTHR11267:SF104">
    <property type="entry name" value="T-BOX TRANSCRIPTION FACTOR TBX1"/>
    <property type="match status" value="1"/>
</dbReference>
<dbReference type="PRINTS" id="PR00937">
    <property type="entry name" value="TBOX"/>
</dbReference>
<dbReference type="Ensembl" id="ENSSPAT00000001179.1">
    <property type="protein sequence ID" value="ENSSPAP00000001159.1"/>
    <property type="gene ID" value="ENSSPAG00000000896.1"/>
</dbReference>
<feature type="domain" description="T-box" evidence="8">
    <location>
        <begin position="46"/>
        <end position="233"/>
    </location>
</feature>
<dbReference type="InterPro" id="IPR001699">
    <property type="entry name" value="TF_T-box"/>
</dbReference>
<organism evidence="9">
    <name type="scientific">Stegastes partitus</name>
    <name type="common">bicolor damselfish</name>
    <dbReference type="NCBI Taxonomy" id="144197"/>
    <lineage>
        <taxon>Eukaryota</taxon>
        <taxon>Metazoa</taxon>
        <taxon>Chordata</taxon>
        <taxon>Craniata</taxon>
        <taxon>Vertebrata</taxon>
        <taxon>Euteleostomi</taxon>
        <taxon>Actinopterygii</taxon>
        <taxon>Neopterygii</taxon>
        <taxon>Teleostei</taxon>
        <taxon>Neoteleostei</taxon>
        <taxon>Acanthomorphata</taxon>
        <taxon>Ovalentaria</taxon>
        <taxon>Pomacentridae</taxon>
        <taxon>Stegastes</taxon>
    </lineage>
</organism>
<evidence type="ECO:0000259" key="8">
    <source>
        <dbReference type="PROSITE" id="PS50252"/>
    </source>
</evidence>
<feature type="compositionally biased region" description="Pro residues" evidence="7">
    <location>
        <begin position="307"/>
        <end position="318"/>
    </location>
</feature>
<dbReference type="SUPFAM" id="SSF49417">
    <property type="entry name" value="p53-like transcription factors"/>
    <property type="match status" value="1"/>
</dbReference>
<dbReference type="InterPro" id="IPR046360">
    <property type="entry name" value="T-box_DNA-bd"/>
</dbReference>
<evidence type="ECO:0000313" key="9">
    <source>
        <dbReference type="Ensembl" id="ENSSPAP00000001159.1"/>
    </source>
</evidence>